<feature type="transmembrane region" description="Helical" evidence="5">
    <location>
        <begin position="232"/>
        <end position="249"/>
    </location>
</feature>
<name>A0A9W8AT01_9FUNG</name>
<evidence type="ECO:0000256" key="1">
    <source>
        <dbReference type="ARBA" id="ARBA00004141"/>
    </source>
</evidence>
<feature type="domain" description="STAS" evidence="6">
    <location>
        <begin position="511"/>
        <end position="586"/>
    </location>
</feature>
<feature type="transmembrane region" description="Helical" evidence="5">
    <location>
        <begin position="450"/>
        <end position="469"/>
    </location>
</feature>
<feature type="non-terminal residue" evidence="7">
    <location>
        <position position="1"/>
    </location>
</feature>
<dbReference type="Proteomes" id="UP001150925">
    <property type="component" value="Unassembled WGS sequence"/>
</dbReference>
<evidence type="ECO:0000256" key="3">
    <source>
        <dbReference type="ARBA" id="ARBA00022989"/>
    </source>
</evidence>
<feature type="transmembrane region" description="Helical" evidence="5">
    <location>
        <begin position="409"/>
        <end position="438"/>
    </location>
</feature>
<evidence type="ECO:0000256" key="5">
    <source>
        <dbReference type="SAM" id="Phobius"/>
    </source>
</evidence>
<dbReference type="EMBL" id="JANBPY010000291">
    <property type="protein sequence ID" value="KAJ1967728.1"/>
    <property type="molecule type" value="Genomic_DNA"/>
</dbReference>
<protein>
    <recommendedName>
        <fullName evidence="6">STAS domain-containing protein</fullName>
    </recommendedName>
</protein>
<proteinExistence type="predicted"/>
<dbReference type="Pfam" id="PF00916">
    <property type="entry name" value="Sulfate_transp"/>
    <property type="match status" value="1"/>
</dbReference>
<organism evidence="7 8">
    <name type="scientific">Dispira parvispora</name>
    <dbReference type="NCBI Taxonomy" id="1520584"/>
    <lineage>
        <taxon>Eukaryota</taxon>
        <taxon>Fungi</taxon>
        <taxon>Fungi incertae sedis</taxon>
        <taxon>Zoopagomycota</taxon>
        <taxon>Kickxellomycotina</taxon>
        <taxon>Dimargaritomycetes</taxon>
        <taxon>Dimargaritales</taxon>
        <taxon>Dimargaritaceae</taxon>
        <taxon>Dispira</taxon>
    </lineage>
</organism>
<dbReference type="PANTHER" id="PTHR43310:SF1">
    <property type="entry name" value="SULFATE TRANSPORTER YBAR-RELATED"/>
    <property type="match status" value="1"/>
</dbReference>
<feature type="transmembrane region" description="Helical" evidence="5">
    <location>
        <begin position="96"/>
        <end position="124"/>
    </location>
</feature>
<keyword evidence="4 5" id="KW-0472">Membrane</keyword>
<feature type="transmembrane region" description="Helical" evidence="5">
    <location>
        <begin position="369"/>
        <end position="389"/>
    </location>
</feature>
<dbReference type="PANTHER" id="PTHR43310">
    <property type="entry name" value="SULFATE TRANSPORTER YBAR-RELATED"/>
    <property type="match status" value="1"/>
</dbReference>
<evidence type="ECO:0000259" key="6">
    <source>
        <dbReference type="PROSITE" id="PS50801"/>
    </source>
</evidence>
<dbReference type="OrthoDB" id="288203at2759"/>
<evidence type="ECO:0000256" key="4">
    <source>
        <dbReference type="ARBA" id="ARBA00023136"/>
    </source>
</evidence>
<dbReference type="SUPFAM" id="SSF52091">
    <property type="entry name" value="SpoIIaa-like"/>
    <property type="match status" value="1"/>
</dbReference>
<comment type="subcellular location">
    <subcellularLocation>
        <location evidence="1">Membrane</location>
        <topology evidence="1">Multi-pass membrane protein</topology>
    </subcellularLocation>
</comment>
<dbReference type="InterPro" id="IPR011547">
    <property type="entry name" value="SLC26A/SulP_dom"/>
</dbReference>
<keyword evidence="2 5" id="KW-0812">Transmembrane</keyword>
<feature type="transmembrane region" description="Helical" evidence="5">
    <location>
        <begin position="475"/>
        <end position="495"/>
    </location>
</feature>
<dbReference type="InterPro" id="IPR002645">
    <property type="entry name" value="STAS_dom"/>
</dbReference>
<evidence type="ECO:0000313" key="7">
    <source>
        <dbReference type="EMBL" id="KAJ1967728.1"/>
    </source>
</evidence>
<dbReference type="InterPro" id="IPR052706">
    <property type="entry name" value="Membrane-Transporter-like"/>
</dbReference>
<dbReference type="Pfam" id="PF01740">
    <property type="entry name" value="STAS"/>
    <property type="match status" value="1"/>
</dbReference>
<feature type="transmembrane region" description="Helical" evidence="5">
    <location>
        <begin position="261"/>
        <end position="286"/>
    </location>
</feature>
<accession>A0A9W8AT01</accession>
<feature type="transmembrane region" description="Helical" evidence="5">
    <location>
        <begin position="170"/>
        <end position="190"/>
    </location>
</feature>
<dbReference type="PROSITE" id="PS50801">
    <property type="entry name" value="STAS"/>
    <property type="match status" value="1"/>
</dbReference>
<keyword evidence="3 5" id="KW-1133">Transmembrane helix</keyword>
<feature type="transmembrane region" description="Helical" evidence="5">
    <location>
        <begin position="330"/>
        <end position="348"/>
    </location>
</feature>
<comment type="caution">
    <text evidence="7">The sequence shown here is derived from an EMBL/GenBank/DDBJ whole genome shotgun (WGS) entry which is preliminary data.</text>
</comment>
<dbReference type="Gene3D" id="3.30.750.24">
    <property type="entry name" value="STAS domain"/>
    <property type="match status" value="1"/>
</dbReference>
<sequence length="610" mass="67123">LRLTADLYAEAWKPKLAAAWNFVTNTGKTVTLTAQQLPEQLLTFTINSTKFFIKSPTTLMDEVLCGVSIAFMQVPESVAFAFIARVSPVRGMYSTFFIGLVAGVFNTLPGTVSGIAGAMVSIQQDLTSDTGTLSDLCLSERTEWLFATMVLCGLIQVLLGVFGITRALKLVPHSVMVGFMNGLAIIIFRAQLTAFEADTDASQSDAMDEKCPPADYSPPRAQRWLTLDEAQLWQVFIIVFLAMTIMVIQPRIKGRLRIGKFSIGANVIPASLTAMIICTIITRFVYEKALDSPIRTIGNLATFPGDLPQPHIPQVPWNSGRFWKVSMPQAIMLAIVGLVETAMTWQMCQKIVGTNRPAYYCSYDCVGQGVGNLMSSFFSSVGGSVMVGQTMVNLLNGSRSRVSTTVASFLILLFVSVAGSVIEMIPVAALTGILFVIVIKTFEWRTFIYIFRWSIPLTDVMTIILVTVLAVVTDLAIAVLIGVAWSAVVFAWKISKSTRILTNQKDKETSVVKIDGAIFFGSAEKVTKADKSQLGSVVILDLSNATVYDSSGIEVLKDIVRDFDSTHRQVYLTGLDERTLRLVTRSRRLSAMVWSNFYIEDEELLERRTI</sequence>
<reference evidence="7" key="1">
    <citation type="submission" date="2022-07" db="EMBL/GenBank/DDBJ databases">
        <title>Phylogenomic reconstructions and comparative analyses of Kickxellomycotina fungi.</title>
        <authorList>
            <person name="Reynolds N.K."/>
            <person name="Stajich J.E."/>
            <person name="Barry K."/>
            <person name="Grigoriev I.V."/>
            <person name="Crous P."/>
            <person name="Smith M.E."/>
        </authorList>
    </citation>
    <scope>NUCLEOTIDE SEQUENCE</scope>
    <source>
        <strain evidence="7">RSA 1196</strain>
    </source>
</reference>
<evidence type="ECO:0000313" key="8">
    <source>
        <dbReference type="Proteomes" id="UP001150925"/>
    </source>
</evidence>
<dbReference type="AlphaFoldDB" id="A0A9W8AT01"/>
<gene>
    <name evidence="7" type="ORF">IWQ62_001673</name>
</gene>
<dbReference type="GO" id="GO:0016020">
    <property type="term" value="C:membrane"/>
    <property type="evidence" value="ECO:0007669"/>
    <property type="project" value="UniProtKB-SubCell"/>
</dbReference>
<dbReference type="InterPro" id="IPR036513">
    <property type="entry name" value="STAS_dom_sf"/>
</dbReference>
<dbReference type="CDD" id="cd07042">
    <property type="entry name" value="STAS_SulP_like_sulfate_transporter"/>
    <property type="match status" value="1"/>
</dbReference>
<evidence type="ECO:0000256" key="2">
    <source>
        <dbReference type="ARBA" id="ARBA00022692"/>
    </source>
</evidence>
<keyword evidence="8" id="KW-1185">Reference proteome</keyword>
<feature type="transmembrane region" description="Helical" evidence="5">
    <location>
        <begin position="144"/>
        <end position="163"/>
    </location>
</feature>